<dbReference type="SUPFAM" id="SSF103473">
    <property type="entry name" value="MFS general substrate transporter"/>
    <property type="match status" value="1"/>
</dbReference>
<accession>A0ABP6WGW7</accession>
<dbReference type="InterPro" id="IPR020846">
    <property type="entry name" value="MFS_dom"/>
</dbReference>
<feature type="transmembrane region" description="Helical" evidence="7">
    <location>
        <begin position="364"/>
        <end position="386"/>
    </location>
</feature>
<dbReference type="InterPro" id="IPR036259">
    <property type="entry name" value="MFS_trans_sf"/>
</dbReference>
<feature type="transmembrane region" description="Helical" evidence="7">
    <location>
        <begin position="68"/>
        <end position="89"/>
    </location>
</feature>
<dbReference type="PANTHER" id="PTHR23513">
    <property type="entry name" value="INTEGRAL MEMBRANE EFFLUX PROTEIN-RELATED"/>
    <property type="match status" value="1"/>
</dbReference>
<evidence type="ECO:0000313" key="10">
    <source>
        <dbReference type="Proteomes" id="UP001500767"/>
    </source>
</evidence>
<evidence type="ECO:0000313" key="9">
    <source>
        <dbReference type="EMBL" id="GAA3550416.1"/>
    </source>
</evidence>
<evidence type="ECO:0000256" key="1">
    <source>
        <dbReference type="ARBA" id="ARBA00004651"/>
    </source>
</evidence>
<feature type="transmembrane region" description="Helical" evidence="7">
    <location>
        <begin position="212"/>
        <end position="236"/>
    </location>
</feature>
<feature type="transmembrane region" description="Helical" evidence="7">
    <location>
        <begin position="335"/>
        <end position="358"/>
    </location>
</feature>
<evidence type="ECO:0000259" key="8">
    <source>
        <dbReference type="PROSITE" id="PS50850"/>
    </source>
</evidence>
<keyword evidence="5 7" id="KW-1133">Transmembrane helix</keyword>
<feature type="transmembrane region" description="Helical" evidence="7">
    <location>
        <begin position="301"/>
        <end position="323"/>
    </location>
</feature>
<name>A0ABP6WGW7_9ACTN</name>
<evidence type="ECO:0000256" key="2">
    <source>
        <dbReference type="ARBA" id="ARBA00022448"/>
    </source>
</evidence>
<evidence type="ECO:0000256" key="7">
    <source>
        <dbReference type="SAM" id="Phobius"/>
    </source>
</evidence>
<dbReference type="PANTHER" id="PTHR23513:SF11">
    <property type="entry name" value="STAPHYLOFERRIN A TRANSPORTER"/>
    <property type="match status" value="1"/>
</dbReference>
<dbReference type="InterPro" id="IPR010290">
    <property type="entry name" value="TM_effector"/>
</dbReference>
<evidence type="ECO:0000256" key="3">
    <source>
        <dbReference type="ARBA" id="ARBA00022475"/>
    </source>
</evidence>
<evidence type="ECO:0000256" key="4">
    <source>
        <dbReference type="ARBA" id="ARBA00022692"/>
    </source>
</evidence>
<keyword evidence="3" id="KW-1003">Cell membrane</keyword>
<organism evidence="9 10">
    <name type="scientific">Microlunatus spumicola</name>
    <dbReference type="NCBI Taxonomy" id="81499"/>
    <lineage>
        <taxon>Bacteria</taxon>
        <taxon>Bacillati</taxon>
        <taxon>Actinomycetota</taxon>
        <taxon>Actinomycetes</taxon>
        <taxon>Propionibacteriales</taxon>
        <taxon>Propionibacteriaceae</taxon>
        <taxon>Microlunatus</taxon>
    </lineage>
</organism>
<feature type="transmembrane region" description="Helical" evidence="7">
    <location>
        <begin position="36"/>
        <end position="61"/>
    </location>
</feature>
<dbReference type="Pfam" id="PF05977">
    <property type="entry name" value="MFS_3"/>
    <property type="match status" value="1"/>
</dbReference>
<proteinExistence type="predicted"/>
<feature type="transmembrane region" description="Helical" evidence="7">
    <location>
        <begin position="248"/>
        <end position="265"/>
    </location>
</feature>
<feature type="transmembrane region" description="Helical" evidence="7">
    <location>
        <begin position="277"/>
        <end position="295"/>
    </location>
</feature>
<evidence type="ECO:0000256" key="6">
    <source>
        <dbReference type="ARBA" id="ARBA00023136"/>
    </source>
</evidence>
<keyword evidence="2" id="KW-0813">Transport</keyword>
<sequence>MRDYRLYLTSQMVATTGLWMQRIAQDWLVLELTGSVTAVGVAVALQFLPMLMFGLFGGVVADRFPKRTILIVTQSTLAAVATTLGVLALTGAVEAWHVYVLAFVLGMVTVVDNPTRQVFVSELVGQAHIRNAVSLNSSVFQLGALVGPAVSGALIHAVGQGWSFLINAASCLVVVIMVAVIRPRPVPAHERATGGRGELREALRYIGRTSEVGWSIALAATIGLFGLNMPVILAAFADHVFSTGVRGYSLFNSLSAVGALAGAILSARRQSVPRLRALTSNLVLLGGGLMLAAFAPSVWVFGAALVAVGFCTLQFLTGANSLVQTTAAPALRGRVMGVYLLVLLGGQALGGPCVGWLIDHYGARASMFGCGTLVALVSVAAGLVMARRSHLTVELELRGSSRLPLHIVPAHH</sequence>
<feature type="transmembrane region" description="Helical" evidence="7">
    <location>
        <begin position="161"/>
        <end position="181"/>
    </location>
</feature>
<keyword evidence="6 7" id="KW-0472">Membrane</keyword>
<dbReference type="PROSITE" id="PS50850">
    <property type="entry name" value="MFS"/>
    <property type="match status" value="1"/>
</dbReference>
<evidence type="ECO:0000256" key="5">
    <source>
        <dbReference type="ARBA" id="ARBA00022989"/>
    </source>
</evidence>
<dbReference type="Proteomes" id="UP001500767">
    <property type="component" value="Unassembled WGS sequence"/>
</dbReference>
<feature type="domain" description="Major facilitator superfamily (MFS) profile" evidence="8">
    <location>
        <begin position="1"/>
        <end position="390"/>
    </location>
</feature>
<reference evidence="10" key="1">
    <citation type="journal article" date="2019" name="Int. J. Syst. Evol. Microbiol.">
        <title>The Global Catalogue of Microorganisms (GCM) 10K type strain sequencing project: providing services to taxonomists for standard genome sequencing and annotation.</title>
        <authorList>
            <consortium name="The Broad Institute Genomics Platform"/>
            <consortium name="The Broad Institute Genome Sequencing Center for Infectious Disease"/>
            <person name="Wu L."/>
            <person name="Ma J."/>
        </authorList>
    </citation>
    <scope>NUCLEOTIDE SEQUENCE [LARGE SCALE GENOMIC DNA]</scope>
    <source>
        <strain evidence="10">JCM 16540</strain>
    </source>
</reference>
<comment type="caution">
    <text evidence="9">The sequence shown here is derived from an EMBL/GenBank/DDBJ whole genome shotgun (WGS) entry which is preliminary data.</text>
</comment>
<comment type="subcellular location">
    <subcellularLocation>
        <location evidence="1">Cell membrane</location>
        <topology evidence="1">Multi-pass membrane protein</topology>
    </subcellularLocation>
</comment>
<feature type="transmembrane region" description="Helical" evidence="7">
    <location>
        <begin position="95"/>
        <end position="111"/>
    </location>
</feature>
<gene>
    <name evidence="9" type="ORF">GCM10022197_01590</name>
</gene>
<keyword evidence="4 7" id="KW-0812">Transmembrane</keyword>
<dbReference type="CDD" id="cd06173">
    <property type="entry name" value="MFS_MefA_like"/>
    <property type="match status" value="1"/>
</dbReference>
<dbReference type="Gene3D" id="1.20.1250.20">
    <property type="entry name" value="MFS general substrate transporter like domains"/>
    <property type="match status" value="1"/>
</dbReference>
<dbReference type="EMBL" id="BAAAYR010000001">
    <property type="protein sequence ID" value="GAA3550416.1"/>
    <property type="molecule type" value="Genomic_DNA"/>
</dbReference>
<keyword evidence="10" id="KW-1185">Reference proteome</keyword>
<feature type="transmembrane region" description="Helical" evidence="7">
    <location>
        <begin position="132"/>
        <end position="155"/>
    </location>
</feature>
<protein>
    <submittedName>
        <fullName evidence="9">MFS transporter</fullName>
    </submittedName>
</protein>